<accession>A0A3E2NVR6</accession>
<name>A0A3E2NVR6_9SPHI</name>
<dbReference type="Proteomes" id="UP000260823">
    <property type="component" value="Unassembled WGS sequence"/>
</dbReference>
<comment type="caution">
    <text evidence="2">The sequence shown here is derived from an EMBL/GenBank/DDBJ whole genome shotgun (WGS) entry which is preliminary data.</text>
</comment>
<evidence type="ECO:0000313" key="3">
    <source>
        <dbReference type="Proteomes" id="UP000260823"/>
    </source>
</evidence>
<gene>
    <name evidence="2" type="ORF">DYU05_04915</name>
</gene>
<keyword evidence="1" id="KW-0812">Transmembrane</keyword>
<protein>
    <submittedName>
        <fullName evidence="2">Uncharacterized protein</fullName>
    </submittedName>
</protein>
<dbReference type="RefSeq" id="WP_117381852.1">
    <property type="nucleotide sequence ID" value="NZ_QWDE01000001.1"/>
</dbReference>
<feature type="transmembrane region" description="Helical" evidence="1">
    <location>
        <begin position="46"/>
        <end position="65"/>
    </location>
</feature>
<keyword evidence="3" id="KW-1185">Reference proteome</keyword>
<sequence>MRKRFRIYLFLIIAFSFLLGMPYHTLALEVTSISFIGTPGRATTDIIKIVLLVLAHLLLISLLFIKDSGKYKYYLIIFPLVFLPVYFWNAYVIYSVEPRLYSWLLPYGVAYFLAVSTYLRLANTSADND</sequence>
<keyword evidence="1" id="KW-0472">Membrane</keyword>
<dbReference type="OrthoDB" id="796422at2"/>
<feature type="transmembrane region" description="Helical" evidence="1">
    <location>
        <begin position="100"/>
        <end position="119"/>
    </location>
</feature>
<dbReference type="EMBL" id="QWDE01000001">
    <property type="protein sequence ID" value="RFZ84950.1"/>
    <property type="molecule type" value="Genomic_DNA"/>
</dbReference>
<evidence type="ECO:0000313" key="2">
    <source>
        <dbReference type="EMBL" id="RFZ84950.1"/>
    </source>
</evidence>
<reference evidence="2 3" key="1">
    <citation type="submission" date="2018-08" db="EMBL/GenBank/DDBJ databases">
        <title>Mucilaginibacter terrae sp. nov., isolated from manganese diggings.</title>
        <authorList>
            <person name="Huang Y."/>
            <person name="Zhou Z."/>
        </authorList>
    </citation>
    <scope>NUCLEOTIDE SEQUENCE [LARGE SCALE GENOMIC DNA]</scope>
    <source>
        <strain evidence="2 3">ZH6</strain>
    </source>
</reference>
<organism evidence="2 3">
    <name type="scientific">Mucilaginibacter terrenus</name>
    <dbReference type="NCBI Taxonomy" id="2482727"/>
    <lineage>
        <taxon>Bacteria</taxon>
        <taxon>Pseudomonadati</taxon>
        <taxon>Bacteroidota</taxon>
        <taxon>Sphingobacteriia</taxon>
        <taxon>Sphingobacteriales</taxon>
        <taxon>Sphingobacteriaceae</taxon>
        <taxon>Mucilaginibacter</taxon>
    </lineage>
</organism>
<dbReference type="AlphaFoldDB" id="A0A3E2NVR6"/>
<feature type="transmembrane region" description="Helical" evidence="1">
    <location>
        <begin position="72"/>
        <end position="94"/>
    </location>
</feature>
<proteinExistence type="predicted"/>
<evidence type="ECO:0000256" key="1">
    <source>
        <dbReference type="SAM" id="Phobius"/>
    </source>
</evidence>
<keyword evidence="1" id="KW-1133">Transmembrane helix</keyword>